<organism evidence="1">
    <name type="scientific">uncultured bacterium contig00085</name>
    <dbReference type="NCBI Taxonomy" id="1181558"/>
    <lineage>
        <taxon>Bacteria</taxon>
        <taxon>environmental samples</taxon>
    </lineage>
</organism>
<accession>A0A806JZV4</accession>
<sequence length="48" mass="5142">MIEVSESSERKKASDFWGNLAPQGREGGILRAGAGHKSGNIAILLLYL</sequence>
<proteinExistence type="predicted"/>
<evidence type="ECO:0000313" key="1">
    <source>
        <dbReference type="EMBL" id="AGS52403.1"/>
    </source>
</evidence>
<protein>
    <submittedName>
        <fullName evidence="1">Uncharacterized protein</fullName>
    </submittedName>
</protein>
<reference evidence="1" key="1">
    <citation type="submission" date="2012-03" db="EMBL/GenBank/DDBJ databases">
        <title>Functional metagenomics reveals considerable lignocellulase gene clusters in the gut microbiome of a wood-feeding higher termite.</title>
        <authorList>
            <person name="Liu N."/>
        </authorList>
    </citation>
    <scope>NUCLEOTIDE SEQUENCE</scope>
</reference>
<name>A0A806JZV4_9BACT</name>
<dbReference type="AlphaFoldDB" id="A0A806JZV4"/>
<dbReference type="EMBL" id="JQ844192">
    <property type="protein sequence ID" value="AGS52403.1"/>
    <property type="molecule type" value="Genomic_DNA"/>
</dbReference>